<evidence type="ECO:0000313" key="4">
    <source>
        <dbReference type="Proteomes" id="UP001209878"/>
    </source>
</evidence>
<gene>
    <name evidence="3" type="ORF">NP493_1237g00026</name>
</gene>
<dbReference type="PANTHER" id="PTHR47978">
    <property type="match status" value="1"/>
</dbReference>
<organism evidence="3 4">
    <name type="scientific">Ridgeia piscesae</name>
    <name type="common">Tubeworm</name>
    <dbReference type="NCBI Taxonomy" id="27915"/>
    <lineage>
        <taxon>Eukaryota</taxon>
        <taxon>Metazoa</taxon>
        <taxon>Spiralia</taxon>
        <taxon>Lophotrochozoa</taxon>
        <taxon>Annelida</taxon>
        <taxon>Polychaeta</taxon>
        <taxon>Sedentaria</taxon>
        <taxon>Canalipalpata</taxon>
        <taxon>Sabellida</taxon>
        <taxon>Siboglinidae</taxon>
        <taxon>Ridgeia</taxon>
    </lineage>
</organism>
<dbReference type="CDD" id="cd00154">
    <property type="entry name" value="Rab"/>
    <property type="match status" value="2"/>
</dbReference>
<dbReference type="AlphaFoldDB" id="A0AAD9KBV7"/>
<dbReference type="PROSITE" id="PS51419">
    <property type="entry name" value="RAB"/>
    <property type="match status" value="2"/>
</dbReference>
<dbReference type="GO" id="GO:0005525">
    <property type="term" value="F:GTP binding"/>
    <property type="evidence" value="ECO:0007669"/>
    <property type="project" value="InterPro"/>
</dbReference>
<sequence>MESSDLECKVKEEVTIALIGNCRVGKTAIVQRLAQGSFSDVYTATVGVDYDARVLDVDGVLVRLHLWDVAGDENFICLARDHINRADGFAFVYDIADENSFLALPRWLCLVGRCVHARNLPKVCIGAKLDLRYRQVVSASRAKEFAIPEDMNHIEVSAQTGHNINVAFYMLAAEILRYRKLGTIHRLAMLDYPLGYTDLDVHEDPSADAQLCEDGPQYTHLFKILLLGAPRTGKTSLRYRFCRNHFSPEYLATSGIEYSTRTILVDGERVKVQIWDVSGDDVYSHIRKSYYKGANGFIIVYDSTNMQTFVKAEHLLKELSMFGQSDTPKIAVGNKCDLTRSRRVDASTAREWASGWRVPIIETSASSGANVGAPFLKLTIALKRHLAPWKRVYNFS</sequence>
<dbReference type="SMART" id="SM00175">
    <property type="entry name" value="RAB"/>
    <property type="match status" value="2"/>
</dbReference>
<dbReference type="PRINTS" id="PR00449">
    <property type="entry name" value="RASTRNSFRMNG"/>
</dbReference>
<name>A0AAD9KBV7_RIDPI</name>
<dbReference type="SUPFAM" id="SSF52540">
    <property type="entry name" value="P-loop containing nucleoside triphosphate hydrolases"/>
    <property type="match status" value="2"/>
</dbReference>
<dbReference type="InterPro" id="IPR005225">
    <property type="entry name" value="Small_GTP-bd"/>
</dbReference>
<dbReference type="InterPro" id="IPR001806">
    <property type="entry name" value="Small_GTPase"/>
</dbReference>
<comment type="similarity">
    <text evidence="1">Belongs to the small GTPase superfamily. Rab family.</text>
</comment>
<dbReference type="SMART" id="SM00174">
    <property type="entry name" value="RHO"/>
    <property type="match status" value="1"/>
</dbReference>
<reference evidence="3" key="1">
    <citation type="journal article" date="2023" name="Mol. Biol. Evol.">
        <title>Third-Generation Sequencing Reveals the Adaptive Role of the Epigenome in Three Deep-Sea Polychaetes.</title>
        <authorList>
            <person name="Perez M."/>
            <person name="Aroh O."/>
            <person name="Sun Y."/>
            <person name="Lan Y."/>
            <person name="Juniper S.K."/>
            <person name="Young C.R."/>
            <person name="Angers B."/>
            <person name="Qian P.Y."/>
        </authorList>
    </citation>
    <scope>NUCLEOTIDE SEQUENCE</scope>
    <source>
        <strain evidence="3">R07B-5</strain>
    </source>
</reference>
<accession>A0AAD9KBV7</accession>
<dbReference type="SMART" id="SM00176">
    <property type="entry name" value="RAN"/>
    <property type="match status" value="1"/>
</dbReference>
<dbReference type="NCBIfam" id="TIGR00231">
    <property type="entry name" value="small_GTP"/>
    <property type="match status" value="2"/>
</dbReference>
<comment type="caution">
    <text evidence="3">The sequence shown here is derived from an EMBL/GenBank/DDBJ whole genome shotgun (WGS) entry which is preliminary data.</text>
</comment>
<dbReference type="PROSITE" id="PS51421">
    <property type="entry name" value="RAS"/>
    <property type="match status" value="2"/>
</dbReference>
<dbReference type="FunFam" id="3.40.50.300:FF:001447">
    <property type="entry name" value="Ras-related protein Rab-1B"/>
    <property type="match status" value="2"/>
</dbReference>
<keyword evidence="4" id="KW-1185">Reference proteome</keyword>
<evidence type="ECO:0000313" key="3">
    <source>
        <dbReference type="EMBL" id="KAK2168260.1"/>
    </source>
</evidence>
<dbReference type="SMART" id="SM00173">
    <property type="entry name" value="RAS"/>
    <property type="match status" value="2"/>
</dbReference>
<dbReference type="Pfam" id="PF00071">
    <property type="entry name" value="Ras"/>
    <property type="match status" value="2"/>
</dbReference>
<protein>
    <submittedName>
        <fullName evidence="3">Uncharacterized protein</fullName>
    </submittedName>
</protein>
<dbReference type="EMBL" id="JAODUO010001237">
    <property type="protein sequence ID" value="KAK2168260.1"/>
    <property type="molecule type" value="Genomic_DNA"/>
</dbReference>
<dbReference type="InterPro" id="IPR027417">
    <property type="entry name" value="P-loop_NTPase"/>
</dbReference>
<dbReference type="GO" id="GO:0003924">
    <property type="term" value="F:GTPase activity"/>
    <property type="evidence" value="ECO:0007669"/>
    <property type="project" value="InterPro"/>
</dbReference>
<keyword evidence="2" id="KW-0547">Nucleotide-binding</keyword>
<evidence type="ECO:0000256" key="2">
    <source>
        <dbReference type="ARBA" id="ARBA00022741"/>
    </source>
</evidence>
<evidence type="ECO:0000256" key="1">
    <source>
        <dbReference type="ARBA" id="ARBA00006270"/>
    </source>
</evidence>
<dbReference type="Proteomes" id="UP001209878">
    <property type="component" value="Unassembled WGS sequence"/>
</dbReference>
<dbReference type="Gene3D" id="3.40.50.300">
    <property type="entry name" value="P-loop containing nucleotide triphosphate hydrolases"/>
    <property type="match status" value="2"/>
</dbReference>
<proteinExistence type="inferred from homology"/>